<dbReference type="InterPro" id="IPR027417">
    <property type="entry name" value="P-loop_NTPase"/>
</dbReference>
<dbReference type="GO" id="GO:0016887">
    <property type="term" value="F:ATP hydrolysis activity"/>
    <property type="evidence" value="ECO:0007669"/>
    <property type="project" value="InterPro"/>
</dbReference>
<dbReference type="SMART" id="SM00421">
    <property type="entry name" value="HTH_LUXR"/>
    <property type="match status" value="1"/>
</dbReference>
<keyword evidence="7" id="KW-1185">Reference proteome</keyword>
<evidence type="ECO:0000256" key="4">
    <source>
        <dbReference type="SAM" id="MobiDB-lite"/>
    </source>
</evidence>
<organism evidence="6 7">
    <name type="scientific">Tessaracoccus defluvii</name>
    <dbReference type="NCBI Taxonomy" id="1285901"/>
    <lineage>
        <taxon>Bacteria</taxon>
        <taxon>Bacillati</taxon>
        <taxon>Actinomycetota</taxon>
        <taxon>Actinomycetes</taxon>
        <taxon>Propionibacteriales</taxon>
        <taxon>Propionibacteriaceae</taxon>
        <taxon>Tessaracoccus</taxon>
    </lineage>
</organism>
<dbReference type="CDD" id="cd06170">
    <property type="entry name" value="LuxR_C_like"/>
    <property type="match status" value="1"/>
</dbReference>
<dbReference type="PROSITE" id="PS50043">
    <property type="entry name" value="HTH_LUXR_2"/>
    <property type="match status" value="1"/>
</dbReference>
<proteinExistence type="predicted"/>
<evidence type="ECO:0000256" key="3">
    <source>
        <dbReference type="ARBA" id="ARBA00023163"/>
    </source>
</evidence>
<dbReference type="Proteomes" id="UP000516117">
    <property type="component" value="Chromosome"/>
</dbReference>
<name>A0A7H0H8U0_9ACTN</name>
<sequence>MTHREQVPGGTRYDEARLRPPVPTPGARPRPRLSEILARNVATPVTLVHAPAGTGKTTAVADWARTAEPDTAVVWVSADESDRELGPFWRTLVAALGVALPTQMRSVVAPRGPDIGFLQDVCVAAGGVTIVLDDADRLTGASTSAWLGQLLRRPPRAVAFILVSRAVPQISDSRLRVEGRLAEVGLPDLRFSAAETGALLHHHGRPQPADEIERLLDATGGWAAAVELAALDLHTDPAWSGRPGDSTRRYVQDEVLAPLAAEIVDFLTATSVADRLTVGLAEAMSGRDDAACLLERVEDAQLASREAPDSSWYRVEPLVRLPLLRRLEDQEPRKLQALQRCAATWHARRGDWDEALRPAMLAGDWELIGAMIVGPATTLVRAPGTSPVAEALARIPLERIAAHPELALAHAALAHREGALDDTEGYLRVGQRGLEDLPEARRRPAAGLMALIEADQAFLRGDGPALRRFSGQAAELLRMSDDVRGRDPGPAVALLGVAELWTGQPEKATGHLAEASVFAAAQHGGGTLEVEARGLLAVAHAMHGANLRAEECAASALTWAAAQGLERTQWAQWAWLARAIVMLDGGDLSGALGARQRCVAVAGSALNPLARVLLGLVTARQLLTVGDLPGTRRALERTGESLAWRGGNGFLHHSWTALRVRLAIARREHDTAAALLAEATSEAQVTLPVTLAKARLQLASGSPDSVRETLADALTREEGAAEAWLLLSLAEDQQRREATSVEALARALDLAAEERTALPLLFPNHQLVRGLRRHRDLVGTHSEFIVTALATSSPAERPEDWRPRALTDREHAVLLYLPTMCSNAEIAESMSVSENTVKQHLKSIYRKLEAGSRREAVRVARDSGLLDSLRGAV</sequence>
<keyword evidence="2" id="KW-0238">DNA-binding</keyword>
<dbReference type="PRINTS" id="PR00038">
    <property type="entry name" value="HTHLUXR"/>
</dbReference>
<dbReference type="AlphaFoldDB" id="A0A7H0H8U0"/>
<dbReference type="InterPro" id="IPR059106">
    <property type="entry name" value="WHD_MalT"/>
</dbReference>
<dbReference type="Gene3D" id="1.10.10.10">
    <property type="entry name" value="Winged helix-like DNA-binding domain superfamily/Winged helix DNA-binding domain"/>
    <property type="match status" value="1"/>
</dbReference>
<reference evidence="6 7" key="1">
    <citation type="submission" date="2020-08" db="EMBL/GenBank/DDBJ databases">
        <title>Genome sequence of Tessaracoccus defluvii JCM 17540T.</title>
        <authorList>
            <person name="Hyun D.-W."/>
            <person name="Bae J.-W."/>
        </authorList>
    </citation>
    <scope>NUCLEOTIDE SEQUENCE [LARGE SCALE GENOMIC DNA]</scope>
    <source>
        <strain evidence="6 7">JCM 17540</strain>
    </source>
</reference>
<evidence type="ECO:0000313" key="7">
    <source>
        <dbReference type="Proteomes" id="UP000516117"/>
    </source>
</evidence>
<dbReference type="Pfam" id="PF13401">
    <property type="entry name" value="AAA_22"/>
    <property type="match status" value="1"/>
</dbReference>
<dbReference type="PANTHER" id="PTHR44688">
    <property type="entry name" value="DNA-BINDING TRANSCRIPTIONAL ACTIVATOR DEVR_DOSR"/>
    <property type="match status" value="1"/>
</dbReference>
<evidence type="ECO:0000313" key="6">
    <source>
        <dbReference type="EMBL" id="QNP56956.1"/>
    </source>
</evidence>
<dbReference type="KEGG" id="tdf:H9L22_06405"/>
<dbReference type="EMBL" id="CP060789">
    <property type="protein sequence ID" value="QNP56956.1"/>
    <property type="molecule type" value="Genomic_DNA"/>
</dbReference>
<feature type="compositionally biased region" description="Basic and acidic residues" evidence="4">
    <location>
        <begin position="1"/>
        <end position="18"/>
    </location>
</feature>
<dbReference type="Gene3D" id="1.25.40.10">
    <property type="entry name" value="Tetratricopeptide repeat domain"/>
    <property type="match status" value="1"/>
</dbReference>
<dbReference type="InterPro" id="IPR003593">
    <property type="entry name" value="AAA+_ATPase"/>
</dbReference>
<dbReference type="GO" id="GO:0006355">
    <property type="term" value="P:regulation of DNA-templated transcription"/>
    <property type="evidence" value="ECO:0007669"/>
    <property type="project" value="InterPro"/>
</dbReference>
<dbReference type="RefSeq" id="WP_187722055.1">
    <property type="nucleotide sequence ID" value="NZ_BAABBL010000003.1"/>
</dbReference>
<dbReference type="Gene3D" id="3.40.50.300">
    <property type="entry name" value="P-loop containing nucleotide triphosphate hydrolases"/>
    <property type="match status" value="1"/>
</dbReference>
<protein>
    <recommendedName>
        <fullName evidence="5">HTH luxR-type domain-containing protein</fullName>
    </recommendedName>
</protein>
<dbReference type="InterPro" id="IPR036388">
    <property type="entry name" value="WH-like_DNA-bd_sf"/>
</dbReference>
<dbReference type="InterPro" id="IPR011990">
    <property type="entry name" value="TPR-like_helical_dom_sf"/>
</dbReference>
<feature type="domain" description="HTH luxR-type" evidence="5">
    <location>
        <begin position="799"/>
        <end position="864"/>
    </location>
</feature>
<dbReference type="InterPro" id="IPR016032">
    <property type="entry name" value="Sig_transdc_resp-reg_C-effctor"/>
</dbReference>
<evidence type="ECO:0000256" key="2">
    <source>
        <dbReference type="ARBA" id="ARBA00023125"/>
    </source>
</evidence>
<keyword evidence="1" id="KW-0805">Transcription regulation</keyword>
<evidence type="ECO:0000259" key="5">
    <source>
        <dbReference type="PROSITE" id="PS50043"/>
    </source>
</evidence>
<keyword evidence="3" id="KW-0804">Transcription</keyword>
<dbReference type="SUPFAM" id="SSF52540">
    <property type="entry name" value="P-loop containing nucleoside triphosphate hydrolases"/>
    <property type="match status" value="1"/>
</dbReference>
<accession>A0A7H0H8U0</accession>
<dbReference type="Pfam" id="PF00196">
    <property type="entry name" value="GerE"/>
    <property type="match status" value="1"/>
</dbReference>
<dbReference type="InterPro" id="IPR000792">
    <property type="entry name" value="Tscrpt_reg_LuxR_C"/>
</dbReference>
<dbReference type="SMART" id="SM00382">
    <property type="entry name" value="AAA"/>
    <property type="match status" value="1"/>
</dbReference>
<dbReference type="GO" id="GO:0003677">
    <property type="term" value="F:DNA binding"/>
    <property type="evidence" value="ECO:0007669"/>
    <property type="project" value="UniProtKB-KW"/>
</dbReference>
<feature type="region of interest" description="Disordered" evidence="4">
    <location>
        <begin position="1"/>
        <end position="30"/>
    </location>
</feature>
<gene>
    <name evidence="6" type="ORF">H9L22_06405</name>
</gene>
<dbReference type="Pfam" id="PF25873">
    <property type="entry name" value="WHD_MalT"/>
    <property type="match status" value="1"/>
</dbReference>
<evidence type="ECO:0000256" key="1">
    <source>
        <dbReference type="ARBA" id="ARBA00023015"/>
    </source>
</evidence>
<dbReference type="PANTHER" id="PTHR44688:SF16">
    <property type="entry name" value="DNA-BINDING TRANSCRIPTIONAL ACTIVATOR DEVR_DOSR"/>
    <property type="match status" value="1"/>
</dbReference>
<dbReference type="SUPFAM" id="SSF46894">
    <property type="entry name" value="C-terminal effector domain of the bipartite response regulators"/>
    <property type="match status" value="1"/>
</dbReference>
<dbReference type="InterPro" id="IPR049945">
    <property type="entry name" value="AAA_22"/>
</dbReference>